<accession>A0A5A7QCD8</accession>
<evidence type="ECO:0000313" key="2">
    <source>
        <dbReference type="Proteomes" id="UP000325081"/>
    </source>
</evidence>
<protein>
    <submittedName>
        <fullName evidence="1">Glutamate-1-semialdehyde 2,1-aminomutase</fullName>
    </submittedName>
</protein>
<evidence type="ECO:0000313" key="1">
    <source>
        <dbReference type="EMBL" id="GER42724.1"/>
    </source>
</evidence>
<dbReference type="AlphaFoldDB" id="A0A5A7QCD8"/>
<dbReference type="Proteomes" id="UP000325081">
    <property type="component" value="Unassembled WGS sequence"/>
</dbReference>
<comment type="caution">
    <text evidence="1">The sequence shown here is derived from an EMBL/GenBank/DDBJ whole genome shotgun (WGS) entry which is preliminary data.</text>
</comment>
<sequence>MVEGDVDVGDFAAVWGELVEFELAGEVKAADCAEVAGWGDLEVVREVVFGHGEEAAVEEDEAGVGESGAVGGVEEVESGAGLEEEETGQAEVAVELADGFGEERAVEGAFLEEAAGEEPMNVQEGSINAG</sequence>
<organism evidence="1 2">
    <name type="scientific">Striga asiatica</name>
    <name type="common">Asiatic witchweed</name>
    <name type="synonym">Buchnera asiatica</name>
    <dbReference type="NCBI Taxonomy" id="4170"/>
    <lineage>
        <taxon>Eukaryota</taxon>
        <taxon>Viridiplantae</taxon>
        <taxon>Streptophyta</taxon>
        <taxon>Embryophyta</taxon>
        <taxon>Tracheophyta</taxon>
        <taxon>Spermatophyta</taxon>
        <taxon>Magnoliopsida</taxon>
        <taxon>eudicotyledons</taxon>
        <taxon>Gunneridae</taxon>
        <taxon>Pentapetalae</taxon>
        <taxon>asterids</taxon>
        <taxon>lamiids</taxon>
        <taxon>Lamiales</taxon>
        <taxon>Orobanchaceae</taxon>
        <taxon>Buchnereae</taxon>
        <taxon>Striga</taxon>
    </lineage>
</organism>
<gene>
    <name evidence="1" type="ORF">STAS_19539</name>
</gene>
<name>A0A5A7QCD8_STRAF</name>
<keyword evidence="2" id="KW-1185">Reference proteome</keyword>
<reference evidence="2" key="1">
    <citation type="journal article" date="2019" name="Curr. Biol.">
        <title>Genome Sequence of Striga asiatica Provides Insight into the Evolution of Plant Parasitism.</title>
        <authorList>
            <person name="Yoshida S."/>
            <person name="Kim S."/>
            <person name="Wafula E.K."/>
            <person name="Tanskanen J."/>
            <person name="Kim Y.M."/>
            <person name="Honaas L."/>
            <person name="Yang Z."/>
            <person name="Spallek T."/>
            <person name="Conn C.E."/>
            <person name="Ichihashi Y."/>
            <person name="Cheong K."/>
            <person name="Cui S."/>
            <person name="Der J.P."/>
            <person name="Gundlach H."/>
            <person name="Jiao Y."/>
            <person name="Hori C."/>
            <person name="Ishida J.K."/>
            <person name="Kasahara H."/>
            <person name="Kiba T."/>
            <person name="Kim M.S."/>
            <person name="Koo N."/>
            <person name="Laohavisit A."/>
            <person name="Lee Y.H."/>
            <person name="Lumba S."/>
            <person name="McCourt P."/>
            <person name="Mortimer J.C."/>
            <person name="Mutuku J.M."/>
            <person name="Nomura T."/>
            <person name="Sasaki-Sekimoto Y."/>
            <person name="Seto Y."/>
            <person name="Wang Y."/>
            <person name="Wakatake T."/>
            <person name="Sakakibara H."/>
            <person name="Demura T."/>
            <person name="Yamaguchi S."/>
            <person name="Yoneyama K."/>
            <person name="Manabe R.I."/>
            <person name="Nelson D.C."/>
            <person name="Schulman A.H."/>
            <person name="Timko M.P."/>
            <person name="dePamphilis C.W."/>
            <person name="Choi D."/>
            <person name="Shirasu K."/>
        </authorList>
    </citation>
    <scope>NUCLEOTIDE SEQUENCE [LARGE SCALE GENOMIC DNA]</scope>
    <source>
        <strain evidence="2">cv. UVA1</strain>
    </source>
</reference>
<dbReference type="EMBL" id="BKCP01006438">
    <property type="protein sequence ID" value="GER42724.1"/>
    <property type="molecule type" value="Genomic_DNA"/>
</dbReference>
<proteinExistence type="predicted"/>